<dbReference type="Pfam" id="PF00501">
    <property type="entry name" value="AMP-binding"/>
    <property type="match status" value="1"/>
</dbReference>
<sequence length="472" mass="49703">MSAPGETIGVDIPALARSAPARIALTCEEERLTRAALAAGIGARATGLAAFTARGASVALDLPNGVELAMAFLACAISGREALVYDPGWPSSYRAALDAALAPAWTLSGGDHWPDIPQWPAPPQGDPPFYVGFTSGSTGVPKGYRRAHRSWIESFAVSEGEFGIGPDDVVMAPGGLAASLHLYGVVHALHIGAEAVMMRRFHPRRALDLVEARFVTVLYATPTQLQMLAEAGEGRAFASVRLILTSGAKGQPGYRDAVERLFPAARLGEFYGASELSFVTIAHPDEAVPAGSVGRAARGVTLAIRDEAGRALPPGSVGRVWVKSGMLFSGYATGGEVIARDGAFVSVGDHGALDAAGFLTLHGREKRMLVTGGLNVYPEEVEAVLIRAPGVAEAVVFGVEDELRGTTLIAVLRMDGLPEEPALRAHCRALLPTAKVPRRFLGLPDFPRTSGGKVDLVALRRQVEARTGWVLR</sequence>
<dbReference type="Pfam" id="PF13193">
    <property type="entry name" value="AMP-binding_C"/>
    <property type="match status" value="1"/>
</dbReference>
<dbReference type="InterPro" id="IPR025110">
    <property type="entry name" value="AMP-bd_C"/>
</dbReference>
<dbReference type="EMBL" id="JALKCH010000013">
    <property type="protein sequence ID" value="MCK0198698.1"/>
    <property type="molecule type" value="Genomic_DNA"/>
</dbReference>
<gene>
    <name evidence="5" type="ORF">MWN34_17510</name>
</gene>
<evidence type="ECO:0000259" key="4">
    <source>
        <dbReference type="Pfam" id="PF13193"/>
    </source>
</evidence>
<dbReference type="InterPro" id="IPR020845">
    <property type="entry name" value="AMP-binding_CS"/>
</dbReference>
<comment type="caution">
    <text evidence="5">The sequence shown here is derived from an EMBL/GenBank/DDBJ whole genome shotgun (WGS) entry which is preliminary data.</text>
</comment>
<feature type="domain" description="AMP-dependent synthetase/ligase" evidence="3">
    <location>
        <begin position="117"/>
        <end position="331"/>
    </location>
</feature>
<dbReference type="InterPro" id="IPR000873">
    <property type="entry name" value="AMP-dep_synth/lig_dom"/>
</dbReference>
<name>A0ABT0DFG6_9HYPH</name>
<keyword evidence="6" id="KW-1185">Reference proteome</keyword>
<dbReference type="PANTHER" id="PTHR43201">
    <property type="entry name" value="ACYL-COA SYNTHETASE"/>
    <property type="match status" value="1"/>
</dbReference>
<dbReference type="PROSITE" id="PS00455">
    <property type="entry name" value="AMP_BINDING"/>
    <property type="match status" value="1"/>
</dbReference>
<organism evidence="5 6">
    <name type="scientific">Ancylobacter crimeensis</name>
    <dbReference type="NCBI Taxonomy" id="2579147"/>
    <lineage>
        <taxon>Bacteria</taxon>
        <taxon>Pseudomonadati</taxon>
        <taxon>Pseudomonadota</taxon>
        <taxon>Alphaproteobacteria</taxon>
        <taxon>Hyphomicrobiales</taxon>
        <taxon>Xanthobacteraceae</taxon>
        <taxon>Ancylobacter</taxon>
    </lineage>
</organism>
<dbReference type="SUPFAM" id="SSF56801">
    <property type="entry name" value="Acetyl-CoA synthetase-like"/>
    <property type="match status" value="1"/>
</dbReference>
<evidence type="ECO:0000259" key="3">
    <source>
        <dbReference type="Pfam" id="PF00501"/>
    </source>
</evidence>
<accession>A0ABT0DFG6</accession>
<dbReference type="InterPro" id="IPR042099">
    <property type="entry name" value="ANL_N_sf"/>
</dbReference>
<evidence type="ECO:0000313" key="6">
    <source>
        <dbReference type="Proteomes" id="UP001203284"/>
    </source>
</evidence>
<proteinExistence type="inferred from homology"/>
<feature type="domain" description="AMP-binding enzyme C-terminal" evidence="4">
    <location>
        <begin position="380"/>
        <end position="453"/>
    </location>
</feature>
<dbReference type="InterPro" id="IPR045851">
    <property type="entry name" value="AMP-bd_C_sf"/>
</dbReference>
<dbReference type="Proteomes" id="UP001203284">
    <property type="component" value="Unassembled WGS sequence"/>
</dbReference>
<evidence type="ECO:0000313" key="5">
    <source>
        <dbReference type="EMBL" id="MCK0198698.1"/>
    </source>
</evidence>
<evidence type="ECO:0000256" key="1">
    <source>
        <dbReference type="ARBA" id="ARBA00006432"/>
    </source>
</evidence>
<dbReference type="RefSeq" id="WP_247030595.1">
    <property type="nucleotide sequence ID" value="NZ_JALKCH010000013.1"/>
</dbReference>
<dbReference type="Gene3D" id="3.30.300.30">
    <property type="match status" value="1"/>
</dbReference>
<keyword evidence="2" id="KW-0436">Ligase</keyword>
<comment type="similarity">
    <text evidence="1">Belongs to the ATP-dependent AMP-binding enzyme family.</text>
</comment>
<reference evidence="5 6" key="1">
    <citation type="submission" date="2022-04" db="EMBL/GenBank/DDBJ databases">
        <authorList>
            <person name="Grouzdev D.S."/>
            <person name="Pantiukh K.S."/>
            <person name="Krutkina M.S."/>
        </authorList>
    </citation>
    <scope>NUCLEOTIDE SEQUENCE [LARGE SCALE GENOMIC DNA]</scope>
    <source>
        <strain evidence="5 6">6x-1</strain>
    </source>
</reference>
<dbReference type="Gene3D" id="3.40.50.12780">
    <property type="entry name" value="N-terminal domain of ligase-like"/>
    <property type="match status" value="1"/>
</dbReference>
<evidence type="ECO:0000256" key="2">
    <source>
        <dbReference type="ARBA" id="ARBA00022598"/>
    </source>
</evidence>
<protein>
    <submittedName>
        <fullName evidence="5">AMP-binding protein</fullName>
    </submittedName>
</protein>
<dbReference type="PANTHER" id="PTHR43201:SF5">
    <property type="entry name" value="MEDIUM-CHAIN ACYL-COA LIGASE ACSF2, MITOCHONDRIAL"/>
    <property type="match status" value="1"/>
</dbReference>